<reference evidence="2 3" key="1">
    <citation type="submission" date="2016-07" db="EMBL/GenBank/DDBJ databases">
        <title>Multiple horizontal gene transfer events from other fungi enriched the ability of initially mycotrophic Trichoderma (Ascomycota) to feed on dead plant biomass.</title>
        <authorList>
            <consortium name="DOE Joint Genome Institute"/>
            <person name="Aerts A."/>
            <person name="Atanasova L."/>
            <person name="Chenthamara K."/>
            <person name="Zhang J."/>
            <person name="Grujic M."/>
            <person name="Henrissat B."/>
            <person name="Kuo A."/>
            <person name="Salamov A."/>
            <person name="Lipzen A."/>
            <person name="Labutti K."/>
            <person name="Barry K."/>
            <person name="Miao Y."/>
            <person name="Rahimi M.J."/>
            <person name="Shen Q."/>
            <person name="Grigoriev I.V."/>
            <person name="Kubicek C.P."/>
            <person name="Druzhinina I.S."/>
        </authorList>
    </citation>
    <scope>NUCLEOTIDE SEQUENCE [LARGE SCALE GENOMIC DNA]</scope>
    <source>
        <strain evidence="2 3">ATCC 18648</strain>
    </source>
</reference>
<organism evidence="2 3">
    <name type="scientific">Trichoderma longibrachiatum ATCC 18648</name>
    <dbReference type="NCBI Taxonomy" id="983965"/>
    <lineage>
        <taxon>Eukaryota</taxon>
        <taxon>Fungi</taxon>
        <taxon>Dikarya</taxon>
        <taxon>Ascomycota</taxon>
        <taxon>Pezizomycotina</taxon>
        <taxon>Sordariomycetes</taxon>
        <taxon>Hypocreomycetidae</taxon>
        <taxon>Hypocreales</taxon>
        <taxon>Hypocreaceae</taxon>
        <taxon>Trichoderma</taxon>
    </lineage>
</organism>
<keyword evidence="3" id="KW-1185">Reference proteome</keyword>
<feature type="compositionally biased region" description="Polar residues" evidence="1">
    <location>
        <begin position="83"/>
        <end position="94"/>
    </location>
</feature>
<dbReference type="Proteomes" id="UP000240760">
    <property type="component" value="Unassembled WGS sequence"/>
</dbReference>
<gene>
    <name evidence="2" type="ORF">M440DRAFT_214144</name>
</gene>
<sequence length="162" mass="18377">MCKNCRLLFSRTHYPSIQQGTLKVEPTEPREKRRKKKKKAGVLPPPYPRNHQTSQPAQTTLDIRAKQTKKTQEKTKRKREKSQISTTESESAFSRNKVPRKQGLQWGIAGVGKEIAVVEEGIPSRRILCVPAQPKLSRKVVPSQFSIALLHLFLSIPLLSSK</sequence>
<name>A0A2T4BQA4_TRILO</name>
<feature type="region of interest" description="Disordered" evidence="1">
    <location>
        <begin position="19"/>
        <end position="97"/>
    </location>
</feature>
<evidence type="ECO:0000313" key="2">
    <source>
        <dbReference type="EMBL" id="PTB71465.1"/>
    </source>
</evidence>
<feature type="compositionally biased region" description="Polar residues" evidence="1">
    <location>
        <begin position="50"/>
        <end position="61"/>
    </location>
</feature>
<dbReference type="EMBL" id="KZ679148">
    <property type="protein sequence ID" value="PTB71465.1"/>
    <property type="molecule type" value="Genomic_DNA"/>
</dbReference>
<evidence type="ECO:0000313" key="3">
    <source>
        <dbReference type="Proteomes" id="UP000240760"/>
    </source>
</evidence>
<proteinExistence type="predicted"/>
<dbReference type="AlphaFoldDB" id="A0A2T4BQA4"/>
<evidence type="ECO:0000256" key="1">
    <source>
        <dbReference type="SAM" id="MobiDB-lite"/>
    </source>
</evidence>
<accession>A0A2T4BQA4</accession>
<protein>
    <submittedName>
        <fullName evidence="2">Uncharacterized protein</fullName>
    </submittedName>
</protein>